<accession>A0A371GQL4</accession>
<keyword evidence="2" id="KW-0863">Zinc-finger</keyword>
<gene>
    <name evidence="6" type="primary">EDM2</name>
    <name evidence="6" type="ORF">CR513_24949</name>
</gene>
<feature type="compositionally biased region" description="Basic and acidic residues" evidence="4">
    <location>
        <begin position="978"/>
        <end position="990"/>
    </location>
</feature>
<dbReference type="InterPro" id="IPR013083">
    <property type="entry name" value="Znf_RING/FYVE/PHD"/>
</dbReference>
<dbReference type="SMART" id="SM00249">
    <property type="entry name" value="PHD"/>
    <property type="match status" value="3"/>
</dbReference>
<dbReference type="GO" id="GO:0008270">
    <property type="term" value="F:zinc ion binding"/>
    <property type="evidence" value="ECO:0007669"/>
    <property type="project" value="UniProtKB-KW"/>
</dbReference>
<name>A0A371GQL4_MUCPR</name>
<dbReference type="InterPro" id="IPR001965">
    <property type="entry name" value="Znf_PHD"/>
</dbReference>
<dbReference type="CDD" id="cd15565">
    <property type="entry name" value="PHD2_NSD"/>
    <property type="match status" value="1"/>
</dbReference>
<dbReference type="AlphaFoldDB" id="A0A371GQL4"/>
<evidence type="ECO:0000256" key="4">
    <source>
        <dbReference type="SAM" id="MobiDB-lite"/>
    </source>
</evidence>
<dbReference type="InterPro" id="IPR058939">
    <property type="entry name" value="Mtase_EDM2"/>
</dbReference>
<sequence length="1138" mass="128737">MLTLISNVQSGLRKKKFVREKNTHIQGAMLRKKNSDVSQNLGQGFKFNSYSTITNTIPSFPFSLALQGCFTAPPFSLGLRFYLFLERFGMKRGRESSSDDEAEAEARVQSLSVSNYHLVDDDDVPVSFAELPIQWSDSENSDANIGNVFLCGVTDNGLRKIFIQVTAWRFDLSNVRPEISLLSKGGSWIKLQKPRNSFQDKIRTILITLHFLHRAKNKQQMSAASVWQDLRKDKELSSYGSKPSQNDLLDHVPLIGEAAKRDAVLAKSKLLLMALEKPKSQKLLDKEFNDLPRPGLAVVGIDSDMIDECNEESEEKDDLDVCALCDNGGNVTCCDGVCMRSFHATEEAGRENNCVSLEICLTVSYGKNLQEIQSFYCKNCEYHQHQCFACGKLGSSDKVKGAEVIKCASVTCDYFYHPRCVAKLLPQVVKHVAEEVQRNIADGDPFTCPLHYCCVCKELENKMDPVLQFAVWRHCPKSYHRKCLPREIALYNKDDEYVIQRAWEGLLPNNRILIYCLNHELDHELGTPIRDHIKFPNMKATVQKINCTIKQKKPATKERVILKKKNVDLDNSSCKSTAKESKLTGKLSSDKVGSKKSNKMISGSNISRKKKSKETSKCSTENKRSISKKFEMPDCEQNPDQPTVGEELYALKNEDSERIEHDNQVDNMITKPLFVKPIRKLSTELPPLDADSEKSLLALFKEAGASITLESVLEKHTFASTHTHSFRNVVEKTITMEKLEGSIDAVRTALRKLDSGCSIQDVEAVCDPDVLKQIFKWKDMLKIYLAPILYGNCYTSYGRHFTDVEKLEGIVDKLHWYVQNGDTIVDFSCGANDFSILMKKKLEESGKKCSYRNYDLLPTKNDFSFERRDWMTVQPTELPTGSQLIMELNPPFGHKAELASKLDKKLSPYDLIWEDENFRSVTSFYLPGSVDVNDRQMDERNVRPPLLSLWSHPDWTTKHKLISKEHGHEDIERFNTHMLARDDDQEHEASTSKGHKRSLHYAQVNRERQQEQTKSPRKRKHIEENNTTQVGVVSPAKRQAVNEMPHHSQPNPIKSVEVADAVSARHLGNHSVNTPAIGRCELNHVKTSSLGSQPRKFSKSGTLGHTVLQPGYGAGLHGFAPGPNYVYASQNSCGWLDE</sequence>
<dbReference type="PANTHER" id="PTHR46235:SF3">
    <property type="entry name" value="PHD FINGER-CONTAINING PROTEIN DDB_G0268158"/>
    <property type="match status" value="1"/>
</dbReference>
<feature type="domain" description="Zinc finger PHD-type" evidence="5">
    <location>
        <begin position="386"/>
        <end position="452"/>
    </location>
</feature>
<organism evidence="6 7">
    <name type="scientific">Mucuna pruriens</name>
    <name type="common">Velvet bean</name>
    <name type="synonym">Dolichos pruriens</name>
    <dbReference type="NCBI Taxonomy" id="157652"/>
    <lineage>
        <taxon>Eukaryota</taxon>
        <taxon>Viridiplantae</taxon>
        <taxon>Streptophyta</taxon>
        <taxon>Embryophyta</taxon>
        <taxon>Tracheophyta</taxon>
        <taxon>Spermatophyta</taxon>
        <taxon>Magnoliopsida</taxon>
        <taxon>eudicotyledons</taxon>
        <taxon>Gunneridae</taxon>
        <taxon>Pentapetalae</taxon>
        <taxon>rosids</taxon>
        <taxon>fabids</taxon>
        <taxon>Fabales</taxon>
        <taxon>Fabaceae</taxon>
        <taxon>Papilionoideae</taxon>
        <taxon>50 kb inversion clade</taxon>
        <taxon>NPAAA clade</taxon>
        <taxon>indigoferoid/millettioid clade</taxon>
        <taxon>Phaseoleae</taxon>
        <taxon>Mucuna</taxon>
    </lineage>
</organism>
<comment type="caution">
    <text evidence="6">The sequence shown here is derived from an EMBL/GenBank/DDBJ whole genome shotgun (WGS) entry which is preliminary data.</text>
</comment>
<dbReference type="EMBL" id="QJKJ01004757">
    <property type="protein sequence ID" value="RDX92857.1"/>
    <property type="molecule type" value="Genomic_DNA"/>
</dbReference>
<dbReference type="OrthoDB" id="21264at2759"/>
<keyword evidence="7" id="KW-1185">Reference proteome</keyword>
<evidence type="ECO:0000313" key="7">
    <source>
        <dbReference type="Proteomes" id="UP000257109"/>
    </source>
</evidence>
<feature type="region of interest" description="Disordered" evidence="4">
    <location>
        <begin position="978"/>
        <end position="1028"/>
    </location>
</feature>
<evidence type="ECO:0000259" key="5">
    <source>
        <dbReference type="SMART" id="SM00249"/>
    </source>
</evidence>
<dbReference type="PANTHER" id="PTHR46235">
    <property type="entry name" value="PHD FINGER-CONTAINING PROTEIN DDB_G0268158"/>
    <property type="match status" value="1"/>
</dbReference>
<protein>
    <submittedName>
        <fullName evidence="6">Protein ENHANCED DOWNY MILDEW 2</fullName>
    </submittedName>
</protein>
<dbReference type="Pfam" id="PF22908">
    <property type="entry name" value="PHD_NSD"/>
    <property type="match status" value="1"/>
</dbReference>
<dbReference type="InterPro" id="IPR055198">
    <property type="entry name" value="NSD_PHD"/>
</dbReference>
<evidence type="ECO:0000313" key="6">
    <source>
        <dbReference type="EMBL" id="RDX92857.1"/>
    </source>
</evidence>
<proteinExistence type="predicted"/>
<evidence type="ECO:0000256" key="2">
    <source>
        <dbReference type="ARBA" id="ARBA00022771"/>
    </source>
</evidence>
<dbReference type="STRING" id="157652.A0A371GQL4"/>
<evidence type="ECO:0000256" key="1">
    <source>
        <dbReference type="ARBA" id="ARBA00022723"/>
    </source>
</evidence>
<dbReference type="Pfam" id="PF26055">
    <property type="entry name" value="Mtase_EDM2"/>
    <property type="match status" value="1"/>
</dbReference>
<reference evidence="6" key="1">
    <citation type="submission" date="2018-05" db="EMBL/GenBank/DDBJ databases">
        <title>Draft genome of Mucuna pruriens seed.</title>
        <authorList>
            <person name="Nnadi N.E."/>
            <person name="Vos R."/>
            <person name="Hasami M.H."/>
            <person name="Devisetty U.K."/>
            <person name="Aguiy J.C."/>
        </authorList>
    </citation>
    <scope>NUCLEOTIDE SEQUENCE [LARGE SCALE GENOMIC DNA]</scope>
    <source>
        <strain evidence="6">JCA_2017</strain>
    </source>
</reference>
<dbReference type="Gene3D" id="3.30.40.10">
    <property type="entry name" value="Zinc/RING finger domain, C3HC4 (zinc finger)"/>
    <property type="match status" value="2"/>
</dbReference>
<keyword evidence="3" id="KW-0862">Zinc</keyword>
<feature type="region of interest" description="Disordered" evidence="4">
    <location>
        <begin position="585"/>
        <end position="625"/>
    </location>
</feature>
<feature type="domain" description="Zinc finger PHD-type" evidence="5">
    <location>
        <begin position="453"/>
        <end position="520"/>
    </location>
</feature>
<feature type="domain" description="Zinc finger PHD-type" evidence="5">
    <location>
        <begin position="321"/>
        <end position="381"/>
    </location>
</feature>
<feature type="non-terminal residue" evidence="6">
    <location>
        <position position="1"/>
    </location>
</feature>
<feature type="compositionally biased region" description="Basic and acidic residues" evidence="4">
    <location>
        <begin position="613"/>
        <end position="625"/>
    </location>
</feature>
<dbReference type="Proteomes" id="UP000257109">
    <property type="component" value="Unassembled WGS sequence"/>
</dbReference>
<evidence type="ECO:0000256" key="3">
    <source>
        <dbReference type="ARBA" id="ARBA00022833"/>
    </source>
</evidence>
<keyword evidence="1" id="KW-0479">Metal-binding</keyword>